<keyword evidence="2" id="KW-1133">Transmembrane helix</keyword>
<dbReference type="GO" id="GO:0008324">
    <property type="term" value="F:monoatomic cation transmembrane transporter activity"/>
    <property type="evidence" value="ECO:0007669"/>
    <property type="project" value="InterPro"/>
</dbReference>
<feature type="compositionally biased region" description="Basic and acidic residues" evidence="1">
    <location>
        <begin position="380"/>
        <end position="390"/>
    </location>
</feature>
<feature type="transmembrane region" description="Helical" evidence="2">
    <location>
        <begin position="61"/>
        <end position="83"/>
    </location>
</feature>
<protein>
    <submittedName>
        <fullName evidence="4">Potassium transporter TrkA</fullName>
    </submittedName>
</protein>
<dbReference type="OrthoDB" id="205214at2157"/>
<feature type="domain" description="RCK C-terminal" evidence="3">
    <location>
        <begin position="311"/>
        <end position="391"/>
    </location>
</feature>
<name>A0A544QLQ1_9EURY</name>
<dbReference type="InterPro" id="IPR058604">
    <property type="entry name" value="DUF8167_3rd"/>
</dbReference>
<evidence type="ECO:0000313" key="4">
    <source>
        <dbReference type="EMBL" id="TQQ79502.1"/>
    </source>
</evidence>
<reference evidence="4 5" key="1">
    <citation type="submission" date="2019-02" db="EMBL/GenBank/DDBJ databases">
        <title>Halonotius sp. a new haloqrchaeon isolated from saline water.</title>
        <authorList>
            <person name="Duran-Viseras A."/>
            <person name="Sanchez-Porro C."/>
            <person name="Ventosa A."/>
        </authorList>
    </citation>
    <scope>NUCLEOTIDE SEQUENCE [LARGE SCALE GENOMIC DNA]</scope>
    <source>
        <strain evidence="4 5">F9-27</strain>
    </source>
</reference>
<dbReference type="InterPro" id="IPR058603">
    <property type="entry name" value="DUF8167_2nd"/>
</dbReference>
<gene>
    <name evidence="4" type="ORF">EWF95_10825</name>
</gene>
<dbReference type="GO" id="GO:0006813">
    <property type="term" value="P:potassium ion transport"/>
    <property type="evidence" value="ECO:0007669"/>
    <property type="project" value="InterPro"/>
</dbReference>
<dbReference type="InterPro" id="IPR036721">
    <property type="entry name" value="RCK_C_sf"/>
</dbReference>
<keyword evidence="5" id="KW-1185">Reference proteome</keyword>
<feature type="transmembrane region" description="Helical" evidence="2">
    <location>
        <begin position="27"/>
        <end position="49"/>
    </location>
</feature>
<dbReference type="SUPFAM" id="SSF116726">
    <property type="entry name" value="TrkA C-terminal domain-like"/>
    <property type="match status" value="1"/>
</dbReference>
<dbReference type="Pfam" id="PF26503">
    <property type="entry name" value="DUF8167_3rd"/>
    <property type="match status" value="1"/>
</dbReference>
<dbReference type="PROSITE" id="PS51202">
    <property type="entry name" value="RCK_C"/>
    <property type="match status" value="1"/>
</dbReference>
<feature type="region of interest" description="Disordered" evidence="1">
    <location>
        <begin position="380"/>
        <end position="414"/>
    </location>
</feature>
<dbReference type="Pfam" id="PF26501">
    <property type="entry name" value="DUF8167"/>
    <property type="match status" value="1"/>
</dbReference>
<organism evidence="4 5">
    <name type="scientific">Halonotius roseus</name>
    <dbReference type="NCBI Taxonomy" id="2511997"/>
    <lineage>
        <taxon>Archaea</taxon>
        <taxon>Methanobacteriati</taxon>
        <taxon>Methanobacteriota</taxon>
        <taxon>Stenosarchaea group</taxon>
        <taxon>Halobacteria</taxon>
        <taxon>Halobacteriales</taxon>
        <taxon>Haloferacaceae</taxon>
        <taxon>Halonotius</taxon>
    </lineage>
</organism>
<dbReference type="Proteomes" id="UP000315385">
    <property type="component" value="Unassembled WGS sequence"/>
</dbReference>
<comment type="caution">
    <text evidence="4">The sequence shown here is derived from an EMBL/GenBank/DDBJ whole genome shotgun (WGS) entry which is preliminary data.</text>
</comment>
<proteinExistence type="predicted"/>
<dbReference type="EMBL" id="SESI01000003">
    <property type="protein sequence ID" value="TQQ79502.1"/>
    <property type="molecule type" value="Genomic_DNA"/>
</dbReference>
<dbReference type="Pfam" id="PF26502">
    <property type="entry name" value="DUF8167_2nd"/>
    <property type="match status" value="1"/>
</dbReference>
<keyword evidence="2" id="KW-0812">Transmembrane</keyword>
<evidence type="ECO:0000256" key="1">
    <source>
        <dbReference type="SAM" id="MobiDB-lite"/>
    </source>
</evidence>
<evidence type="ECO:0000259" key="3">
    <source>
        <dbReference type="PROSITE" id="PS51202"/>
    </source>
</evidence>
<evidence type="ECO:0000256" key="2">
    <source>
        <dbReference type="SAM" id="Phobius"/>
    </source>
</evidence>
<feature type="compositionally biased region" description="Acidic residues" evidence="1">
    <location>
        <begin position="402"/>
        <end position="414"/>
    </location>
</feature>
<evidence type="ECO:0000313" key="5">
    <source>
        <dbReference type="Proteomes" id="UP000315385"/>
    </source>
</evidence>
<dbReference type="AlphaFoldDB" id="A0A544QLQ1"/>
<dbReference type="InterPro" id="IPR006037">
    <property type="entry name" value="RCK_C"/>
</dbReference>
<feature type="transmembrane region" description="Helical" evidence="2">
    <location>
        <begin position="95"/>
        <end position="113"/>
    </location>
</feature>
<accession>A0A544QLQ1</accession>
<sequence>MTASNTLREAFTAGPPSPVTFEAPTAALINLLVYAVLSVITTGGLAVAYRWYFKQTVPEGVSGFVGVSAVALYINTTSLGVAVSDISVDLFEPGVVVFNVVALSIAAVAAPVGRRLGDAASSNLFSLAGLREFDGEVGAVVRSAGRVTTLTLPEEIADMESYDPVTAETKAELAGKTLVFPRRLTVEELRSRLIERLKEDYEVGYVDVDLTAAADVEFLAVGSRAAGIGATIAPGTVAVAIRADPPNNASPGDTVQVWTTTEEPKRLVTGELRGVAGDTVTLAIDDEDATLLSPTEAYRLLTLPAEPQADREFATLLRSVDETMGTVTIEAGSELVGLTPRALTATVVAVRPDGGKLTALPDRDRGFEVGETIYGLGRPDVLRGLEERAKAPPTEEPPAATENDEPNETEEQAT</sequence>
<dbReference type="RefSeq" id="WP_142444091.1">
    <property type="nucleotide sequence ID" value="NZ_SESI01000003.1"/>
</dbReference>
<keyword evidence="2" id="KW-0472">Membrane</keyword>
<dbReference type="InterPro" id="IPR058480">
    <property type="entry name" value="DUF8167_N"/>
</dbReference>